<dbReference type="EMBL" id="CP007142">
    <property type="protein sequence ID" value="AJQ96224.1"/>
    <property type="molecule type" value="Genomic_DNA"/>
</dbReference>
<keyword evidence="3" id="KW-1185">Reference proteome</keyword>
<dbReference type="AlphaFoldDB" id="A0A0C5W0M0"/>
<dbReference type="KEGG" id="gsn:YC6258_04191"/>
<feature type="transmembrane region" description="Helical" evidence="1">
    <location>
        <begin position="7"/>
        <end position="26"/>
    </location>
</feature>
<proteinExistence type="predicted"/>
<keyword evidence="1" id="KW-0812">Transmembrane</keyword>
<evidence type="ECO:0000313" key="2">
    <source>
        <dbReference type="EMBL" id="AJQ96224.1"/>
    </source>
</evidence>
<dbReference type="HOGENOM" id="CLU_3310541_0_0_6"/>
<name>A0A0C5W0M0_9GAMM</name>
<keyword evidence="1" id="KW-1133">Transmembrane helix</keyword>
<sequence length="39" mass="4409">MDIARGVRIFIVLFPFLVEPVLLVPATELRLNQLALSDE</sequence>
<gene>
    <name evidence="2" type="ORF">YC6258_04191</name>
</gene>
<protein>
    <submittedName>
        <fullName evidence="2">Uncharacterized protein</fullName>
    </submittedName>
</protein>
<organism evidence="2 3">
    <name type="scientific">Gynuella sunshinyii YC6258</name>
    <dbReference type="NCBI Taxonomy" id="1445510"/>
    <lineage>
        <taxon>Bacteria</taxon>
        <taxon>Pseudomonadati</taxon>
        <taxon>Pseudomonadota</taxon>
        <taxon>Gammaproteobacteria</taxon>
        <taxon>Oceanospirillales</taxon>
        <taxon>Saccharospirillaceae</taxon>
        <taxon>Gynuella</taxon>
    </lineage>
</organism>
<keyword evidence="1" id="KW-0472">Membrane</keyword>
<accession>A0A0C5W0M0</accession>
<dbReference type="Proteomes" id="UP000032266">
    <property type="component" value="Chromosome"/>
</dbReference>
<evidence type="ECO:0000313" key="3">
    <source>
        <dbReference type="Proteomes" id="UP000032266"/>
    </source>
</evidence>
<evidence type="ECO:0000256" key="1">
    <source>
        <dbReference type="SAM" id="Phobius"/>
    </source>
</evidence>
<reference evidence="2 3" key="1">
    <citation type="submission" date="2014-01" db="EMBL/GenBank/DDBJ databases">
        <title>Full genme sequencing of cellulolytic bacterium Gynuella sunshinyii YC6258T gen. nov., sp. nov.</title>
        <authorList>
            <person name="Khan H."/>
            <person name="Chung E.J."/>
            <person name="Chung Y.R."/>
        </authorList>
    </citation>
    <scope>NUCLEOTIDE SEQUENCE [LARGE SCALE GENOMIC DNA]</scope>
    <source>
        <strain evidence="2 3">YC6258</strain>
    </source>
</reference>